<dbReference type="Proteomes" id="UP000549913">
    <property type="component" value="Unassembled WGS sequence"/>
</dbReference>
<comment type="caution">
    <text evidence="1">The sequence shown here is derived from an EMBL/GenBank/DDBJ whole genome shotgun (WGS) entry which is preliminary data.</text>
</comment>
<accession>A0A852STM4</accession>
<protein>
    <submittedName>
        <fullName evidence="1">Uncharacterized protein</fullName>
    </submittedName>
</protein>
<gene>
    <name evidence="1" type="ORF">BJ984_003162</name>
</gene>
<sequence>MLAGLFVAPTQSASALGCVLGPSLASAAKAAGVSCPDVEGGGGGGAAWGAAGGACAYGWQKGQLPDGMLEYLAGSTWHSESHVLDSGEKVSVTTYLRSGRAIGQVQFRSTRSTFVFGISIYGRAGLKEEFAYFDCMQSKDGPIYSSAPYGSPMVMPAAGSPTVPATVRGPVQTRGAMTALPDGKYLLRVDVTNAGSSTNFASIALGLAGYAVEGFPSLPGNVSCEPVEGLICSADGILPGQTVTTVLILSAPGDTAATSTIDVMVASQGLVKTKVSVGSPRVNRSAVVTDFYEVVRP</sequence>
<dbReference type="RefSeq" id="WP_179548832.1">
    <property type="nucleotide sequence ID" value="NZ_BSEW01000002.1"/>
</dbReference>
<proteinExistence type="predicted"/>
<evidence type="ECO:0000313" key="2">
    <source>
        <dbReference type="Proteomes" id="UP000549913"/>
    </source>
</evidence>
<reference evidence="1 2" key="1">
    <citation type="submission" date="2020-07" db="EMBL/GenBank/DDBJ databases">
        <title>Sequencing the genomes of 1000 actinobacteria strains.</title>
        <authorList>
            <person name="Klenk H.-P."/>
        </authorList>
    </citation>
    <scope>NUCLEOTIDE SEQUENCE [LARGE SCALE GENOMIC DNA]</scope>
    <source>
        <strain evidence="1 2">DSM 26474</strain>
    </source>
</reference>
<dbReference type="AlphaFoldDB" id="A0A852STM4"/>
<evidence type="ECO:0000313" key="1">
    <source>
        <dbReference type="EMBL" id="NYD72004.1"/>
    </source>
</evidence>
<dbReference type="EMBL" id="JACCBM010000001">
    <property type="protein sequence ID" value="NYD72004.1"/>
    <property type="molecule type" value="Genomic_DNA"/>
</dbReference>
<keyword evidence="2" id="KW-1185">Reference proteome</keyword>
<name>A0A852STM4_9MICO</name>
<organism evidence="1 2">
    <name type="scientific">Herbiconiux flava</name>
    <dbReference type="NCBI Taxonomy" id="881268"/>
    <lineage>
        <taxon>Bacteria</taxon>
        <taxon>Bacillati</taxon>
        <taxon>Actinomycetota</taxon>
        <taxon>Actinomycetes</taxon>
        <taxon>Micrococcales</taxon>
        <taxon>Microbacteriaceae</taxon>
        <taxon>Herbiconiux</taxon>
    </lineage>
</organism>